<proteinExistence type="predicted"/>
<comment type="caution">
    <text evidence="1">The sequence shown here is derived from an EMBL/GenBank/DDBJ whole genome shotgun (WGS) entry which is preliminary data.</text>
</comment>
<accession>A0A0F9LU06</accession>
<dbReference type="EMBL" id="LAZR01010283">
    <property type="protein sequence ID" value="KKM67810.1"/>
    <property type="molecule type" value="Genomic_DNA"/>
</dbReference>
<protein>
    <submittedName>
        <fullName evidence="1">Uncharacterized protein</fullName>
    </submittedName>
</protein>
<gene>
    <name evidence="1" type="ORF">LCGC14_1467450</name>
</gene>
<dbReference type="AlphaFoldDB" id="A0A0F9LU06"/>
<feature type="non-terminal residue" evidence="1">
    <location>
        <position position="25"/>
    </location>
</feature>
<name>A0A0F9LU06_9ZZZZ</name>
<sequence>MWGNRVKVVCNHRSFILPHHYGMSR</sequence>
<reference evidence="1" key="1">
    <citation type="journal article" date="2015" name="Nature">
        <title>Complex archaea that bridge the gap between prokaryotes and eukaryotes.</title>
        <authorList>
            <person name="Spang A."/>
            <person name="Saw J.H."/>
            <person name="Jorgensen S.L."/>
            <person name="Zaremba-Niedzwiedzka K."/>
            <person name="Martijn J."/>
            <person name="Lind A.E."/>
            <person name="van Eijk R."/>
            <person name="Schleper C."/>
            <person name="Guy L."/>
            <person name="Ettema T.J."/>
        </authorList>
    </citation>
    <scope>NUCLEOTIDE SEQUENCE</scope>
</reference>
<organism evidence="1">
    <name type="scientific">marine sediment metagenome</name>
    <dbReference type="NCBI Taxonomy" id="412755"/>
    <lineage>
        <taxon>unclassified sequences</taxon>
        <taxon>metagenomes</taxon>
        <taxon>ecological metagenomes</taxon>
    </lineage>
</organism>
<evidence type="ECO:0000313" key="1">
    <source>
        <dbReference type="EMBL" id="KKM67810.1"/>
    </source>
</evidence>